<dbReference type="InterPro" id="IPR032616">
    <property type="entry name" value="DUF4886"/>
</dbReference>
<comment type="caution">
    <text evidence="2">The sequence shown here is derived from an EMBL/GenBank/DDBJ whole genome shotgun (WGS) entry which is preliminary data.</text>
</comment>
<evidence type="ECO:0000313" key="2">
    <source>
        <dbReference type="EMBL" id="KGF36739.1"/>
    </source>
</evidence>
<evidence type="ECO:0000259" key="1">
    <source>
        <dbReference type="Pfam" id="PF16227"/>
    </source>
</evidence>
<dbReference type="EMBL" id="JRNN01000025">
    <property type="protein sequence ID" value="KGF36739.1"/>
    <property type="molecule type" value="Genomic_DNA"/>
</dbReference>
<dbReference type="OrthoDB" id="265974at2"/>
<dbReference type="Proteomes" id="UP000029556">
    <property type="component" value="Unassembled WGS sequence"/>
</dbReference>
<organism evidence="2 3">
    <name type="scientific">Hoylesella buccalis DNF00853</name>
    <dbReference type="NCBI Taxonomy" id="1401074"/>
    <lineage>
        <taxon>Bacteria</taxon>
        <taxon>Pseudomonadati</taxon>
        <taxon>Bacteroidota</taxon>
        <taxon>Bacteroidia</taxon>
        <taxon>Bacteroidales</taxon>
        <taxon>Prevotellaceae</taxon>
        <taxon>Hoylesella</taxon>
    </lineage>
</organism>
<proteinExistence type="predicted"/>
<sequence>MKHALLTLLLLISVTLSAKTIRVLAIGNSFSEDAVEQYLYELCAENGDQLIIGNAYRGGQGLESHWKVVVNQEPAFSYRKIVKGKKTTSEKRTLTSIVIDEEWDIITFQQVSQDAGLYRTFEPFQTNLIRYVKAIATNKNPRIGFHMTWAYPQYSKHGGFKSYNNDQMTMYNAIRDAVRQNLEHHPDIHFVIPSGTAVQNARATYLGDHLNRDGFHLDLGIGRYIAACTWAEALTGKSCVGKKFRPAKVTGKDALTAQKAAHAAVKTPYKLAE</sequence>
<protein>
    <recommendedName>
        <fullName evidence="1">DUF4886 domain-containing protein</fullName>
    </recommendedName>
</protein>
<dbReference type="SUPFAM" id="SSF52266">
    <property type="entry name" value="SGNH hydrolase"/>
    <property type="match status" value="1"/>
</dbReference>
<dbReference type="Gene3D" id="3.40.50.1110">
    <property type="entry name" value="SGNH hydrolase"/>
    <property type="match status" value="1"/>
</dbReference>
<gene>
    <name evidence="2" type="ORF">HMPREF2137_01720</name>
</gene>
<name>A0A096BUC7_9BACT</name>
<reference evidence="2 3" key="1">
    <citation type="submission" date="2014-07" db="EMBL/GenBank/DDBJ databases">
        <authorList>
            <person name="McCorrison J."/>
            <person name="Sanka R."/>
            <person name="Torralba M."/>
            <person name="Gillis M."/>
            <person name="Haft D.H."/>
            <person name="Methe B."/>
            <person name="Sutton G."/>
            <person name="Nelson K.E."/>
        </authorList>
    </citation>
    <scope>NUCLEOTIDE SEQUENCE [LARGE SCALE GENOMIC DNA]</scope>
    <source>
        <strain evidence="2 3">DNF00853</strain>
    </source>
</reference>
<dbReference type="Pfam" id="PF16227">
    <property type="entry name" value="DUF4886"/>
    <property type="match status" value="1"/>
</dbReference>
<dbReference type="RefSeq" id="WP_036871689.1">
    <property type="nucleotide sequence ID" value="NZ_JRNN01000025.1"/>
</dbReference>
<dbReference type="AlphaFoldDB" id="A0A096BUC7"/>
<dbReference type="InterPro" id="IPR036514">
    <property type="entry name" value="SGNH_hydro_sf"/>
</dbReference>
<dbReference type="GO" id="GO:0016788">
    <property type="term" value="F:hydrolase activity, acting on ester bonds"/>
    <property type="evidence" value="ECO:0007669"/>
    <property type="project" value="UniProtKB-ARBA"/>
</dbReference>
<accession>A0A096BUC7</accession>
<evidence type="ECO:0000313" key="3">
    <source>
        <dbReference type="Proteomes" id="UP000029556"/>
    </source>
</evidence>
<feature type="domain" description="DUF4886" evidence="1">
    <location>
        <begin position="22"/>
        <end position="264"/>
    </location>
</feature>